<evidence type="ECO:0000256" key="10">
    <source>
        <dbReference type="ARBA" id="ARBA00022840"/>
    </source>
</evidence>
<evidence type="ECO:0000256" key="2">
    <source>
        <dbReference type="ARBA" id="ARBA00010214"/>
    </source>
</evidence>
<dbReference type="EMBL" id="VTEZ01000003">
    <property type="protein sequence ID" value="TYS85510.1"/>
    <property type="molecule type" value="Genomic_DNA"/>
</dbReference>
<evidence type="ECO:0000256" key="9">
    <source>
        <dbReference type="ARBA" id="ARBA00022827"/>
    </source>
</evidence>
<evidence type="ECO:0000259" key="12">
    <source>
        <dbReference type="Pfam" id="PF06574"/>
    </source>
</evidence>
<dbReference type="CDD" id="cd02064">
    <property type="entry name" value="FAD_synthetase_N"/>
    <property type="match status" value="1"/>
</dbReference>
<keyword evidence="9" id="KW-0274">FAD</keyword>
<dbReference type="UniPathway" id="UPA00277">
    <property type="reaction ID" value="UER00407"/>
</dbReference>
<dbReference type="InterPro" id="IPR015864">
    <property type="entry name" value="FAD_synthase"/>
</dbReference>
<evidence type="ECO:0000256" key="4">
    <source>
        <dbReference type="ARBA" id="ARBA00022630"/>
    </source>
</evidence>
<evidence type="ECO:0000256" key="11">
    <source>
        <dbReference type="ARBA" id="ARBA00049494"/>
    </source>
</evidence>
<dbReference type="InterPro" id="IPR014729">
    <property type="entry name" value="Rossmann-like_a/b/a_fold"/>
</dbReference>
<dbReference type="OrthoDB" id="9803667at2"/>
<name>A0A5D4TYN4_9BACI</name>
<dbReference type="GO" id="GO:0006747">
    <property type="term" value="P:FAD biosynthetic process"/>
    <property type="evidence" value="ECO:0007669"/>
    <property type="project" value="UniProtKB-UniPathway"/>
</dbReference>
<comment type="similarity">
    <text evidence="2">Belongs to the RibF family.</text>
</comment>
<keyword evidence="4" id="KW-0285">Flavoprotein</keyword>
<dbReference type="Pfam" id="PF06574">
    <property type="entry name" value="FAD_syn"/>
    <property type="match status" value="1"/>
</dbReference>
<dbReference type="GO" id="GO:0009231">
    <property type="term" value="P:riboflavin biosynthetic process"/>
    <property type="evidence" value="ECO:0007669"/>
    <property type="project" value="InterPro"/>
</dbReference>
<evidence type="ECO:0000313" key="14">
    <source>
        <dbReference type="Proteomes" id="UP000324269"/>
    </source>
</evidence>
<reference evidence="13 14" key="1">
    <citation type="submission" date="2019-08" db="EMBL/GenBank/DDBJ databases">
        <title>Bacillus genomes from the desert of Cuatro Cienegas, Coahuila.</title>
        <authorList>
            <person name="Olmedo-Alvarez G."/>
        </authorList>
    </citation>
    <scope>NUCLEOTIDE SEQUENCE [LARGE SCALE GENOMIC DNA]</scope>
    <source>
        <strain evidence="13 14">CH87b_3T</strain>
    </source>
</reference>
<keyword evidence="10" id="KW-0067">ATP-binding</keyword>
<evidence type="ECO:0000256" key="5">
    <source>
        <dbReference type="ARBA" id="ARBA00022643"/>
    </source>
</evidence>
<dbReference type="GO" id="GO:0008531">
    <property type="term" value="F:riboflavin kinase activity"/>
    <property type="evidence" value="ECO:0007669"/>
    <property type="project" value="TreeGrafter"/>
</dbReference>
<evidence type="ECO:0000256" key="8">
    <source>
        <dbReference type="ARBA" id="ARBA00022741"/>
    </source>
</evidence>
<dbReference type="EC" id="2.7.7.2" evidence="3"/>
<dbReference type="GO" id="GO:0009398">
    <property type="term" value="P:FMN biosynthetic process"/>
    <property type="evidence" value="ECO:0007669"/>
    <property type="project" value="TreeGrafter"/>
</dbReference>
<keyword evidence="5" id="KW-0288">FMN</keyword>
<comment type="catalytic activity">
    <reaction evidence="11">
        <text>FMN + ATP + H(+) = FAD + diphosphate</text>
        <dbReference type="Rhea" id="RHEA:17237"/>
        <dbReference type="ChEBI" id="CHEBI:15378"/>
        <dbReference type="ChEBI" id="CHEBI:30616"/>
        <dbReference type="ChEBI" id="CHEBI:33019"/>
        <dbReference type="ChEBI" id="CHEBI:57692"/>
        <dbReference type="ChEBI" id="CHEBI:58210"/>
        <dbReference type="EC" id="2.7.7.2"/>
    </reaction>
</comment>
<sequence length="179" mass="20162">MVQTFHGQSLTLPQSIITIGAFDGVHKGHQSVITHVVHESRKRGIPSVVYTFDPPPRAYFKGAKILTTLDEKLERIESLGVDYAVIASFNKKYLKQSSSQFINTLMSFHPEEIFVGNDFRFGNGREGNVETLRHFFKVNTLKPVCCEQGTVISSTRIRKLIEQGKNFEASNLLGLHLQL</sequence>
<organism evidence="13 14">
    <name type="scientific">Rossellomorea aquimaris</name>
    <dbReference type="NCBI Taxonomy" id="189382"/>
    <lineage>
        <taxon>Bacteria</taxon>
        <taxon>Bacillati</taxon>
        <taxon>Bacillota</taxon>
        <taxon>Bacilli</taxon>
        <taxon>Bacillales</taxon>
        <taxon>Bacillaceae</taxon>
        <taxon>Rossellomorea</taxon>
    </lineage>
</organism>
<dbReference type="SUPFAM" id="SSF52374">
    <property type="entry name" value="Nucleotidylyl transferase"/>
    <property type="match status" value="1"/>
</dbReference>
<evidence type="ECO:0000256" key="6">
    <source>
        <dbReference type="ARBA" id="ARBA00022679"/>
    </source>
</evidence>
<dbReference type="Gene3D" id="3.40.50.620">
    <property type="entry name" value="HUPs"/>
    <property type="match status" value="1"/>
</dbReference>
<gene>
    <name evidence="13" type="ORF">FZC85_11045</name>
</gene>
<keyword evidence="7" id="KW-0548">Nucleotidyltransferase</keyword>
<dbReference type="GO" id="GO:0005524">
    <property type="term" value="F:ATP binding"/>
    <property type="evidence" value="ECO:0007669"/>
    <property type="project" value="UniProtKB-KW"/>
</dbReference>
<proteinExistence type="inferred from homology"/>
<evidence type="ECO:0000313" key="13">
    <source>
        <dbReference type="EMBL" id="TYS85510.1"/>
    </source>
</evidence>
<dbReference type="AlphaFoldDB" id="A0A5D4TYN4"/>
<accession>A0A5D4TYN4</accession>
<keyword evidence="8" id="KW-0547">Nucleotide-binding</keyword>
<evidence type="ECO:0000256" key="7">
    <source>
        <dbReference type="ARBA" id="ARBA00022695"/>
    </source>
</evidence>
<keyword evidence="6" id="KW-0808">Transferase</keyword>
<dbReference type="InterPro" id="IPR023468">
    <property type="entry name" value="Riboflavin_kinase"/>
</dbReference>
<dbReference type="PANTHER" id="PTHR22749:SF6">
    <property type="entry name" value="RIBOFLAVIN KINASE"/>
    <property type="match status" value="1"/>
</dbReference>
<dbReference type="PANTHER" id="PTHR22749">
    <property type="entry name" value="RIBOFLAVIN KINASE/FMN ADENYLYLTRANSFERASE"/>
    <property type="match status" value="1"/>
</dbReference>
<feature type="domain" description="FAD synthetase" evidence="12">
    <location>
        <begin position="13"/>
        <end position="156"/>
    </location>
</feature>
<dbReference type="Proteomes" id="UP000324269">
    <property type="component" value="Unassembled WGS sequence"/>
</dbReference>
<dbReference type="RefSeq" id="WP_148968379.1">
    <property type="nucleotide sequence ID" value="NZ_JBNIKW010000004.1"/>
</dbReference>
<comment type="pathway">
    <text evidence="1">Cofactor biosynthesis; FAD biosynthesis; FAD from FMN: step 1/1.</text>
</comment>
<dbReference type="FunFam" id="3.40.50.620:FF:000021">
    <property type="entry name" value="Riboflavin biosynthesis protein"/>
    <property type="match status" value="1"/>
</dbReference>
<protein>
    <recommendedName>
        <fullName evidence="3">FAD synthase</fullName>
        <ecNumber evidence="3">2.7.7.2</ecNumber>
    </recommendedName>
</protein>
<comment type="caution">
    <text evidence="13">The sequence shown here is derived from an EMBL/GenBank/DDBJ whole genome shotgun (WGS) entry which is preliminary data.</text>
</comment>
<dbReference type="GO" id="GO:0003919">
    <property type="term" value="F:FMN adenylyltransferase activity"/>
    <property type="evidence" value="ECO:0007669"/>
    <property type="project" value="UniProtKB-EC"/>
</dbReference>
<evidence type="ECO:0000256" key="3">
    <source>
        <dbReference type="ARBA" id="ARBA00012393"/>
    </source>
</evidence>
<evidence type="ECO:0000256" key="1">
    <source>
        <dbReference type="ARBA" id="ARBA00004726"/>
    </source>
</evidence>